<evidence type="ECO:0000313" key="1">
    <source>
        <dbReference type="EMBL" id="CAB4204143.1"/>
    </source>
</evidence>
<reference evidence="1" key="1">
    <citation type="submission" date="2020-05" db="EMBL/GenBank/DDBJ databases">
        <authorList>
            <person name="Chiriac C."/>
            <person name="Salcher M."/>
            <person name="Ghai R."/>
            <person name="Kavagutti S V."/>
        </authorList>
    </citation>
    <scope>NUCLEOTIDE SEQUENCE</scope>
</reference>
<protein>
    <submittedName>
        <fullName evidence="1">Uncharacterized protein</fullName>
    </submittedName>
</protein>
<sequence length="89" mass="10345">MKYKFKTEVEHEVNIELPYYFKIENSHIADSYFAIISENLAICNWKINDITSLNCPQVITKYIDKGKEITAAEFKTSITQSCNHIINLI</sequence>
<dbReference type="EMBL" id="LR797341">
    <property type="protein sequence ID" value="CAB4204143.1"/>
    <property type="molecule type" value="Genomic_DNA"/>
</dbReference>
<organism evidence="1">
    <name type="scientific">uncultured Caudovirales phage</name>
    <dbReference type="NCBI Taxonomy" id="2100421"/>
    <lineage>
        <taxon>Viruses</taxon>
        <taxon>Duplodnaviria</taxon>
        <taxon>Heunggongvirae</taxon>
        <taxon>Uroviricota</taxon>
        <taxon>Caudoviricetes</taxon>
        <taxon>Peduoviridae</taxon>
        <taxon>Maltschvirus</taxon>
        <taxon>Maltschvirus maltsch</taxon>
    </lineage>
</organism>
<gene>
    <name evidence="1" type="ORF">UFOVP1384_30</name>
</gene>
<proteinExistence type="predicted"/>
<name>A0A6J5S6H5_9CAUD</name>
<accession>A0A6J5S6H5</accession>